<name>A0A4Y9ZKI0_9AGAM</name>
<sequence>MDSALSTSSLSGMSSPPPPSPGVKRRSSHDVLLSLAGPESSLPLPRRETPSLVGTDGIPEGVPFDFAASHRTSSPTRGYSRTYPPSACAPPSASLYIFTRAFSPPAARHTNRLHCARALATLADAQIYDPRVRDFVKYEGETELQGPFVYFLAVINVDRLEPTFRIAPLRRSHPASGDNMDLIVVRPRRDASLPADEGEAKRLFGEKIWAVLGKAYEDGAHPDLRYAADGTLSAEGEGENVVEYFRVGGWEWIPVRLSSF</sequence>
<dbReference type="EMBL" id="SFCI01002106">
    <property type="protein sequence ID" value="TFY74403.1"/>
    <property type="molecule type" value="Genomic_DNA"/>
</dbReference>
<feature type="region of interest" description="Disordered" evidence="1">
    <location>
        <begin position="1"/>
        <end position="85"/>
    </location>
</feature>
<feature type="compositionally biased region" description="Polar residues" evidence="1">
    <location>
        <begin position="70"/>
        <end position="79"/>
    </location>
</feature>
<evidence type="ECO:0000256" key="1">
    <source>
        <dbReference type="SAM" id="MobiDB-lite"/>
    </source>
</evidence>
<keyword evidence="3" id="KW-1185">Reference proteome</keyword>
<evidence type="ECO:0000313" key="2">
    <source>
        <dbReference type="EMBL" id="TFY74403.1"/>
    </source>
</evidence>
<comment type="caution">
    <text evidence="2">The sequence shown here is derived from an EMBL/GenBank/DDBJ whole genome shotgun (WGS) entry which is preliminary data.</text>
</comment>
<proteinExistence type="predicted"/>
<dbReference type="AlphaFoldDB" id="A0A4Y9ZKI0"/>
<gene>
    <name evidence="2" type="ORF">EWM64_g9608</name>
</gene>
<dbReference type="Proteomes" id="UP000298061">
    <property type="component" value="Unassembled WGS sequence"/>
</dbReference>
<evidence type="ECO:0000313" key="3">
    <source>
        <dbReference type="Proteomes" id="UP000298061"/>
    </source>
</evidence>
<protein>
    <submittedName>
        <fullName evidence="2">Uncharacterized protein</fullName>
    </submittedName>
</protein>
<dbReference type="OrthoDB" id="336240at2759"/>
<organism evidence="2 3">
    <name type="scientific">Hericium alpestre</name>
    <dbReference type="NCBI Taxonomy" id="135208"/>
    <lineage>
        <taxon>Eukaryota</taxon>
        <taxon>Fungi</taxon>
        <taxon>Dikarya</taxon>
        <taxon>Basidiomycota</taxon>
        <taxon>Agaricomycotina</taxon>
        <taxon>Agaricomycetes</taxon>
        <taxon>Russulales</taxon>
        <taxon>Hericiaceae</taxon>
        <taxon>Hericium</taxon>
    </lineage>
</organism>
<feature type="compositionally biased region" description="Low complexity" evidence="1">
    <location>
        <begin position="1"/>
        <end position="14"/>
    </location>
</feature>
<reference evidence="2 3" key="1">
    <citation type="submission" date="2019-02" db="EMBL/GenBank/DDBJ databases">
        <title>Genome sequencing of the rare red list fungi Hericium alpestre (H. flagellum).</title>
        <authorList>
            <person name="Buettner E."/>
            <person name="Kellner H."/>
        </authorList>
    </citation>
    <scope>NUCLEOTIDE SEQUENCE [LARGE SCALE GENOMIC DNA]</scope>
    <source>
        <strain evidence="2 3">DSM 108284</strain>
    </source>
</reference>
<accession>A0A4Y9ZKI0</accession>